<reference evidence="3" key="1">
    <citation type="submission" date="2017-02" db="EMBL/GenBank/DDBJ databases">
        <title>Natronthermophilus aegyptiacus gen. nov.,sp. nov., an aerobic, extremely halophilic alkalithermophilic archaeon isolated from the athalassohaline Wadi An Natrun, Egypt.</title>
        <authorList>
            <person name="Zhao B."/>
        </authorList>
    </citation>
    <scope>NUCLEOTIDE SEQUENCE [LARGE SCALE GENOMIC DNA]</scope>
    <source>
        <strain evidence="3">JW/NM-HA 15</strain>
    </source>
</reference>
<sequence>MVSAILSFFIPGVGNLYNGEMQRGAIVLVAWLVIGVGFWWFFVPIVGTLTLGLGFLLYLLWPFVHIAAAYDGYNQANKINSGEITV</sequence>
<evidence type="ECO:0000313" key="2">
    <source>
        <dbReference type="EMBL" id="ARS91770.1"/>
    </source>
</evidence>
<dbReference type="AlphaFoldDB" id="A0A2Z2HWY7"/>
<dbReference type="EMBL" id="CP019893">
    <property type="protein sequence ID" value="ARS91770.1"/>
    <property type="molecule type" value="Genomic_DNA"/>
</dbReference>
<keyword evidence="1" id="KW-0472">Membrane</keyword>
<feature type="transmembrane region" description="Helical" evidence="1">
    <location>
        <begin position="49"/>
        <end position="70"/>
    </location>
</feature>
<evidence type="ECO:0000256" key="1">
    <source>
        <dbReference type="SAM" id="Phobius"/>
    </source>
</evidence>
<keyword evidence="1" id="KW-0812">Transmembrane</keyword>
<name>A0A2Z2HWY7_9EURY</name>
<accession>A0A2Z2HWY7</accession>
<dbReference type="Proteomes" id="UP000250088">
    <property type="component" value="Chromosome"/>
</dbReference>
<feature type="transmembrane region" description="Helical" evidence="1">
    <location>
        <begin position="25"/>
        <end position="43"/>
    </location>
</feature>
<keyword evidence="3" id="KW-1185">Reference proteome</keyword>
<evidence type="ECO:0000313" key="3">
    <source>
        <dbReference type="Proteomes" id="UP000250088"/>
    </source>
</evidence>
<evidence type="ECO:0008006" key="4">
    <source>
        <dbReference type="Google" id="ProtNLM"/>
    </source>
</evidence>
<protein>
    <recommendedName>
        <fullName evidence="4">TM2 domain-containing protein</fullName>
    </recommendedName>
</protein>
<keyword evidence="1" id="KW-1133">Transmembrane helix</keyword>
<dbReference type="KEGG" id="naj:B1756_09210"/>
<organism evidence="2 3">
    <name type="scientific">Natrarchaeobaculum aegyptiacum</name>
    <dbReference type="NCBI Taxonomy" id="745377"/>
    <lineage>
        <taxon>Archaea</taxon>
        <taxon>Methanobacteriati</taxon>
        <taxon>Methanobacteriota</taxon>
        <taxon>Stenosarchaea group</taxon>
        <taxon>Halobacteria</taxon>
        <taxon>Halobacteriales</taxon>
        <taxon>Natrialbaceae</taxon>
        <taxon>Natrarchaeobaculum</taxon>
    </lineage>
</organism>
<proteinExistence type="predicted"/>
<gene>
    <name evidence="2" type="ORF">B1756_09210</name>
</gene>